<dbReference type="InterPro" id="IPR019887">
    <property type="entry name" value="Tscrpt_reg_AsnC/Lrp_C"/>
</dbReference>
<proteinExistence type="predicted"/>
<dbReference type="Pfam" id="PF01037">
    <property type="entry name" value="AsnC_trans_reg"/>
    <property type="match status" value="1"/>
</dbReference>
<dbReference type="GO" id="GO:0043565">
    <property type="term" value="F:sequence-specific DNA binding"/>
    <property type="evidence" value="ECO:0007669"/>
    <property type="project" value="InterPro"/>
</dbReference>
<keyword evidence="1" id="KW-0805">Transcription regulation</keyword>
<evidence type="ECO:0000259" key="4">
    <source>
        <dbReference type="PROSITE" id="PS50956"/>
    </source>
</evidence>
<gene>
    <name evidence="5" type="ORF">AMET1_0253</name>
</gene>
<dbReference type="InterPro" id="IPR019888">
    <property type="entry name" value="Tscrpt_reg_AsnC-like"/>
</dbReference>
<dbReference type="PRINTS" id="PR00033">
    <property type="entry name" value="HTHASNC"/>
</dbReference>
<protein>
    <submittedName>
        <fullName evidence="5">DNA-binding transcriptional regulator Lrp family</fullName>
    </submittedName>
</protein>
<dbReference type="SUPFAM" id="SSF46785">
    <property type="entry name" value="Winged helix' DNA-binding domain"/>
    <property type="match status" value="1"/>
</dbReference>
<dbReference type="GO" id="GO:0005829">
    <property type="term" value="C:cytosol"/>
    <property type="evidence" value="ECO:0007669"/>
    <property type="project" value="TreeGrafter"/>
</dbReference>
<dbReference type="AlphaFoldDB" id="A0A1Y3GBH5"/>
<dbReference type="GO" id="GO:0043200">
    <property type="term" value="P:response to amino acid"/>
    <property type="evidence" value="ECO:0007669"/>
    <property type="project" value="TreeGrafter"/>
</dbReference>
<keyword evidence="3" id="KW-0804">Transcription</keyword>
<dbReference type="InterPro" id="IPR011008">
    <property type="entry name" value="Dimeric_a/b-barrel"/>
</dbReference>
<dbReference type="InterPro" id="IPR036390">
    <property type="entry name" value="WH_DNA-bd_sf"/>
</dbReference>
<dbReference type="Proteomes" id="UP000195137">
    <property type="component" value="Unassembled WGS sequence"/>
</dbReference>
<dbReference type="PROSITE" id="PS50956">
    <property type="entry name" value="HTH_ASNC_2"/>
    <property type="match status" value="1"/>
</dbReference>
<dbReference type="Gene3D" id="3.30.70.920">
    <property type="match status" value="1"/>
</dbReference>
<evidence type="ECO:0000313" key="6">
    <source>
        <dbReference type="Proteomes" id="UP000195137"/>
    </source>
</evidence>
<comment type="caution">
    <text evidence="5">The sequence shown here is derived from an EMBL/GenBank/DDBJ whole genome shotgun (WGS) entry which is preliminary data.</text>
</comment>
<dbReference type="InterPro" id="IPR036388">
    <property type="entry name" value="WH-like_DNA-bd_sf"/>
</dbReference>
<sequence length="163" mass="18878">MDSKDIEILNILQDDARSSFEDIANMVDLDLEDVESRISRLEEEGVIKKYMTLVDWDLVGEEYVYAVIELNVELSRESGYDDIAERIARFPEVETIRLISGENDLQILVRERSMKMVSSFVSEKISTLESVRDTVTHFVLKTYKEDGEVFFVKEDNKRLSISP</sequence>
<keyword evidence="6" id="KW-1185">Reference proteome</keyword>
<reference evidence="5 6" key="1">
    <citation type="submission" date="2016-12" db="EMBL/GenBank/DDBJ databases">
        <title>Discovery of methanogenic haloarchaea.</title>
        <authorList>
            <person name="Sorokin D.Y."/>
            <person name="Makarova K.S."/>
            <person name="Abbas B."/>
            <person name="Ferrer M."/>
            <person name="Golyshin P.N."/>
        </authorList>
    </citation>
    <scope>NUCLEOTIDE SEQUENCE [LARGE SCALE GENOMIC DNA]</scope>
    <source>
        <strain evidence="5">AMET1</strain>
    </source>
</reference>
<keyword evidence="2 5" id="KW-0238">DNA-binding</keyword>
<dbReference type="SUPFAM" id="SSF54909">
    <property type="entry name" value="Dimeric alpha+beta barrel"/>
    <property type="match status" value="1"/>
</dbReference>
<dbReference type="OrthoDB" id="131500at2157"/>
<dbReference type="RefSeq" id="WP_086636682.1">
    <property type="nucleotide sequence ID" value="NZ_MRZU01000003.1"/>
</dbReference>
<dbReference type="PANTHER" id="PTHR30154">
    <property type="entry name" value="LEUCINE-RESPONSIVE REGULATORY PROTEIN"/>
    <property type="match status" value="1"/>
</dbReference>
<dbReference type="SMART" id="SM00344">
    <property type="entry name" value="HTH_ASNC"/>
    <property type="match status" value="1"/>
</dbReference>
<dbReference type="EMBL" id="MRZU01000003">
    <property type="protein sequence ID" value="OUJ18607.1"/>
    <property type="molecule type" value="Genomic_DNA"/>
</dbReference>
<accession>A0A1Y3GBH5</accession>
<organism evidence="5 6">
    <name type="scientific">Methanonatronarchaeum thermophilum</name>
    <dbReference type="NCBI Taxonomy" id="1927129"/>
    <lineage>
        <taxon>Archaea</taxon>
        <taxon>Methanobacteriati</taxon>
        <taxon>Methanobacteriota</taxon>
        <taxon>Methanonatronarchaeia</taxon>
        <taxon>Methanonatronarchaeales</taxon>
        <taxon>Methanonatronarchaeaceae</taxon>
        <taxon>Methanonatronarchaeum</taxon>
    </lineage>
</organism>
<dbReference type="Pfam" id="PF13412">
    <property type="entry name" value="HTH_24"/>
    <property type="match status" value="1"/>
</dbReference>
<dbReference type="InterPro" id="IPR000485">
    <property type="entry name" value="AsnC-type_HTH_dom"/>
</dbReference>
<name>A0A1Y3GBH5_9EURY</name>
<evidence type="ECO:0000256" key="3">
    <source>
        <dbReference type="ARBA" id="ARBA00023163"/>
    </source>
</evidence>
<evidence type="ECO:0000313" key="5">
    <source>
        <dbReference type="EMBL" id="OUJ18607.1"/>
    </source>
</evidence>
<dbReference type="Gene3D" id="1.10.10.10">
    <property type="entry name" value="Winged helix-like DNA-binding domain superfamily/Winged helix DNA-binding domain"/>
    <property type="match status" value="1"/>
</dbReference>
<feature type="domain" description="HTH asnC-type" evidence="4">
    <location>
        <begin position="1"/>
        <end position="62"/>
    </location>
</feature>
<evidence type="ECO:0000256" key="1">
    <source>
        <dbReference type="ARBA" id="ARBA00023015"/>
    </source>
</evidence>
<dbReference type="PANTHER" id="PTHR30154:SF34">
    <property type="entry name" value="TRANSCRIPTIONAL REGULATOR AZLB"/>
    <property type="match status" value="1"/>
</dbReference>
<evidence type="ECO:0000256" key="2">
    <source>
        <dbReference type="ARBA" id="ARBA00023125"/>
    </source>
</evidence>